<dbReference type="InterPro" id="IPR013121">
    <property type="entry name" value="Fe_red_NAD-bd_6"/>
</dbReference>
<dbReference type="PANTHER" id="PTHR11972:SF153">
    <property type="entry name" value="SUPEROXIDE-GENERATING NADPH OXIDASE HEAVY CHAIN SUBUNIT A"/>
    <property type="match status" value="1"/>
</dbReference>
<gene>
    <name evidence="10" type="ORF">JKIAZH3_G3963</name>
</gene>
<keyword evidence="11" id="KW-1185">Reference proteome</keyword>
<dbReference type="PROSITE" id="PS51384">
    <property type="entry name" value="FAD_FR"/>
    <property type="match status" value="1"/>
</dbReference>
<evidence type="ECO:0000313" key="11">
    <source>
        <dbReference type="Proteomes" id="UP000836402"/>
    </source>
</evidence>
<dbReference type="InterPro" id="IPR039261">
    <property type="entry name" value="FNR_nucleotide-bd"/>
</dbReference>
<evidence type="ECO:0000313" key="10">
    <source>
        <dbReference type="EMBL" id="CAD6945074.1"/>
    </source>
</evidence>
<evidence type="ECO:0000256" key="8">
    <source>
        <dbReference type="SAM" id="Phobius"/>
    </source>
</evidence>
<sequence length="810" mass="91136">MTPSSRLPTPQPLTDDEILSFFHDIAGSKTVSFITFAQLEAKLHQVHEVLAPNPKKYHLHHPKRAELEGGNGLHSFLVSLLPDINDGEKHVGETEQSQRDIGSTFQISKDDFVKEVRGWNVPSPDQSRSDSQVEEADALEYEKNLPLRRRLAARWSVDGPKFLFTILVIALQSGFGIWQGVTFLQNFSLRKVSSAICCKICLTCPSLTHSHIFPPTYIPIYKEFGWGIFVAKFTAGALYPTLFFMLISMSRWVTTFLRRSYIISRFINADFHQSFHVRMAIVGLLLATLHAIGHLTGDFLHASRPKQREAILATGEPARTYRDYINTLPGWSGLVSLGIFWTIALLSGPAVRRWNYEVFQLGHLLMFPMVGFLAAHGTAKLLQGPMLGYWLAIPTIIVILERLHRVLCSLRPIQARLEILDDDTVCVTAKHPRNKKWQYNAGQYILLQIPLLSRFQFHPFTISACVDDCIQVHIKTTSGDWTAALHRLALEVGPNEDIRVGIDGPFGAPAQRFYDYQKSIVVGSGIGITPFVAALTDMEQKAIHGSISPWRRRRRFSVVKALRRTSQIAGQVTSKFHSRDSSIFSDDDTSKYTFIPSLPKARRRSQVRISYDQVTIASSDQTRVCTPQPEKVTTILDSSAQRRVDYIWLVREATQLLWFSDLLNRVTDFAELHRKQLEAAPFTTSHAASTANDLPVDLRINTFITAKPKSISAHVFRVLLDRHRSDVSPVSALTGLRTQSSFGRPDLEAIMTAFYEDVVSSEGFRGNIGVFFCGTPAIGRVLSDQCAQLTARALSDRVDVRFHFLMEVFG</sequence>
<comment type="subcellular location">
    <subcellularLocation>
        <location evidence="1">Membrane</location>
        <topology evidence="1">Multi-pass membrane protein</topology>
    </subcellularLocation>
</comment>
<evidence type="ECO:0000256" key="4">
    <source>
        <dbReference type="ARBA" id="ARBA00022989"/>
    </source>
</evidence>
<reference evidence="10" key="1">
    <citation type="submission" date="2020-10" db="EMBL/GenBank/DDBJ databases">
        <authorList>
            <person name="Sedaghatjoo S."/>
        </authorList>
    </citation>
    <scope>NUCLEOTIDE SEQUENCE</scope>
    <source>
        <strain evidence="10">AZH3</strain>
    </source>
</reference>
<feature type="transmembrane region" description="Helical" evidence="8">
    <location>
        <begin position="162"/>
        <end position="181"/>
    </location>
</feature>
<dbReference type="InterPro" id="IPR013112">
    <property type="entry name" value="FAD-bd_8"/>
</dbReference>
<organism evidence="10 11">
    <name type="scientific">Tilletia caries</name>
    <name type="common">wheat bunt fungus</name>
    <dbReference type="NCBI Taxonomy" id="13290"/>
    <lineage>
        <taxon>Eukaryota</taxon>
        <taxon>Fungi</taxon>
        <taxon>Dikarya</taxon>
        <taxon>Basidiomycota</taxon>
        <taxon>Ustilaginomycotina</taxon>
        <taxon>Exobasidiomycetes</taxon>
        <taxon>Tilletiales</taxon>
        <taxon>Tilletiaceae</taxon>
        <taxon>Tilletia</taxon>
    </lineage>
</organism>
<protein>
    <recommendedName>
        <fullName evidence="9">FAD-binding FR-type domain-containing protein</fullName>
    </recommendedName>
</protein>
<dbReference type="Gene3D" id="3.40.50.80">
    <property type="entry name" value="Nucleotide-binding domain of ferredoxin-NADP reductase (FNR) module"/>
    <property type="match status" value="1"/>
</dbReference>
<evidence type="ECO:0000259" key="9">
    <source>
        <dbReference type="PROSITE" id="PS51384"/>
    </source>
</evidence>
<keyword evidence="6" id="KW-0406">Ion transport</keyword>
<dbReference type="SUPFAM" id="SSF63380">
    <property type="entry name" value="Riboflavin synthase domain-like"/>
    <property type="match status" value="1"/>
</dbReference>
<comment type="caution">
    <text evidence="10">The sequence shown here is derived from an EMBL/GenBank/DDBJ whole genome shotgun (WGS) entry which is preliminary data.</text>
</comment>
<keyword evidence="4 8" id="KW-1133">Transmembrane helix</keyword>
<dbReference type="Proteomes" id="UP000836402">
    <property type="component" value="Unassembled WGS sequence"/>
</dbReference>
<dbReference type="InterPro" id="IPR013130">
    <property type="entry name" value="Fe3_Rdtase_TM_dom"/>
</dbReference>
<feature type="domain" description="FAD-binding FR-type" evidence="9">
    <location>
        <begin position="400"/>
        <end position="512"/>
    </location>
</feature>
<evidence type="ECO:0000256" key="1">
    <source>
        <dbReference type="ARBA" id="ARBA00004141"/>
    </source>
</evidence>
<evidence type="ECO:0000256" key="5">
    <source>
        <dbReference type="ARBA" id="ARBA00023002"/>
    </source>
</evidence>
<dbReference type="PANTHER" id="PTHR11972">
    <property type="entry name" value="NADPH OXIDASE"/>
    <property type="match status" value="1"/>
</dbReference>
<evidence type="ECO:0000256" key="6">
    <source>
        <dbReference type="ARBA" id="ARBA00023065"/>
    </source>
</evidence>
<name>A0ABN7J111_9BASI</name>
<dbReference type="InterPro" id="IPR017927">
    <property type="entry name" value="FAD-bd_FR_type"/>
</dbReference>
<keyword evidence="5" id="KW-0560">Oxidoreductase</keyword>
<keyword evidence="3" id="KW-0249">Electron transport</keyword>
<feature type="transmembrane region" description="Helical" evidence="8">
    <location>
        <begin position="358"/>
        <end position="375"/>
    </location>
</feature>
<dbReference type="Pfam" id="PF01794">
    <property type="entry name" value="Ferric_reduct"/>
    <property type="match status" value="1"/>
</dbReference>
<keyword evidence="7 8" id="KW-0472">Membrane</keyword>
<feature type="transmembrane region" description="Helical" evidence="8">
    <location>
        <begin position="328"/>
        <end position="346"/>
    </location>
</feature>
<dbReference type="Pfam" id="PF08022">
    <property type="entry name" value="FAD_binding_8"/>
    <property type="match status" value="1"/>
</dbReference>
<feature type="transmembrane region" description="Helical" evidence="8">
    <location>
        <begin position="224"/>
        <end position="254"/>
    </location>
</feature>
<dbReference type="Gene3D" id="2.40.30.10">
    <property type="entry name" value="Translation factors"/>
    <property type="match status" value="1"/>
</dbReference>
<feature type="transmembrane region" description="Helical" evidence="8">
    <location>
        <begin position="275"/>
        <end position="295"/>
    </location>
</feature>
<dbReference type="Pfam" id="PF08030">
    <property type="entry name" value="NAD_binding_6"/>
    <property type="match status" value="1"/>
</dbReference>
<keyword evidence="2 8" id="KW-0812">Transmembrane</keyword>
<keyword evidence="6" id="KW-0813">Transport</keyword>
<evidence type="ECO:0000256" key="2">
    <source>
        <dbReference type="ARBA" id="ARBA00022692"/>
    </source>
</evidence>
<dbReference type="InterPro" id="IPR050369">
    <property type="entry name" value="RBOH/FRE"/>
</dbReference>
<dbReference type="InterPro" id="IPR017938">
    <property type="entry name" value="Riboflavin_synthase-like_b-brl"/>
</dbReference>
<proteinExistence type="predicted"/>
<accession>A0ABN7J111</accession>
<evidence type="ECO:0000256" key="3">
    <source>
        <dbReference type="ARBA" id="ARBA00022982"/>
    </source>
</evidence>
<dbReference type="SUPFAM" id="SSF52343">
    <property type="entry name" value="Ferredoxin reductase-like, C-terminal NADP-linked domain"/>
    <property type="match status" value="1"/>
</dbReference>
<dbReference type="EMBL" id="CAJHJG010004833">
    <property type="protein sequence ID" value="CAD6945074.1"/>
    <property type="molecule type" value="Genomic_DNA"/>
</dbReference>
<evidence type="ECO:0000256" key="7">
    <source>
        <dbReference type="ARBA" id="ARBA00023136"/>
    </source>
</evidence>
<dbReference type="CDD" id="cd06186">
    <property type="entry name" value="NOX_Duox_like_FAD_NADP"/>
    <property type="match status" value="1"/>
</dbReference>